<feature type="domain" description="Peptidase M48" evidence="7">
    <location>
        <begin position="58"/>
        <end position="240"/>
    </location>
</feature>
<dbReference type="RefSeq" id="WP_275819733.1">
    <property type="nucleotide sequence ID" value="NZ_JARHUD010000001.1"/>
</dbReference>
<evidence type="ECO:0000256" key="5">
    <source>
        <dbReference type="ARBA" id="ARBA00023049"/>
    </source>
</evidence>
<keyword evidence="2" id="KW-0479">Metal-binding</keyword>
<dbReference type="Proteomes" id="UP001215503">
    <property type="component" value="Unassembled WGS sequence"/>
</dbReference>
<comment type="caution">
    <text evidence="8">The sequence shown here is derived from an EMBL/GenBank/DDBJ whole genome shotgun (WGS) entry which is preliminary data.</text>
</comment>
<protein>
    <submittedName>
        <fullName evidence="8">M48 family metallopeptidase</fullName>
    </submittedName>
</protein>
<reference evidence="8 9" key="1">
    <citation type="submission" date="2023-03" db="EMBL/GenBank/DDBJ databases">
        <title>Fodinicurvata sp. CAU 1616 isolated from sea sendiment.</title>
        <authorList>
            <person name="Kim W."/>
        </authorList>
    </citation>
    <scope>NUCLEOTIDE SEQUENCE [LARGE SCALE GENOMIC DNA]</scope>
    <source>
        <strain evidence="8 9">CAU 1616</strain>
    </source>
</reference>
<dbReference type="Pfam" id="PF01435">
    <property type="entry name" value="Peptidase_M48"/>
    <property type="match status" value="1"/>
</dbReference>
<dbReference type="Gene3D" id="3.30.2010.10">
    <property type="entry name" value="Metalloproteases ('zincins'), catalytic domain"/>
    <property type="match status" value="1"/>
</dbReference>
<proteinExistence type="inferred from homology"/>
<keyword evidence="9" id="KW-1185">Reference proteome</keyword>
<gene>
    <name evidence="8" type="ORF">P2G67_02620</name>
</gene>
<dbReference type="EMBL" id="JARHUD010000001">
    <property type="protein sequence ID" value="MDF2094867.1"/>
    <property type="molecule type" value="Genomic_DNA"/>
</dbReference>
<accession>A0ABT5YIX7</accession>
<keyword evidence="3 6" id="KW-0378">Hydrolase</keyword>
<evidence type="ECO:0000313" key="8">
    <source>
        <dbReference type="EMBL" id="MDF2094867.1"/>
    </source>
</evidence>
<evidence type="ECO:0000256" key="2">
    <source>
        <dbReference type="ARBA" id="ARBA00022723"/>
    </source>
</evidence>
<dbReference type="PANTHER" id="PTHR22726:SF24">
    <property type="entry name" value="M48 FAMILY METALLOPEPTIDASE"/>
    <property type="match status" value="1"/>
</dbReference>
<dbReference type="InterPro" id="IPR001915">
    <property type="entry name" value="Peptidase_M48"/>
</dbReference>
<evidence type="ECO:0000313" key="9">
    <source>
        <dbReference type="Proteomes" id="UP001215503"/>
    </source>
</evidence>
<dbReference type="InterPro" id="IPR051156">
    <property type="entry name" value="Mito/Outer_Membr_Metalloprot"/>
</dbReference>
<comment type="cofactor">
    <cofactor evidence="6">
        <name>Zn(2+)</name>
        <dbReference type="ChEBI" id="CHEBI:29105"/>
    </cofactor>
    <text evidence="6">Binds 1 zinc ion per subunit.</text>
</comment>
<evidence type="ECO:0000256" key="4">
    <source>
        <dbReference type="ARBA" id="ARBA00022833"/>
    </source>
</evidence>
<name>A0ABT5YIX7_9PROT</name>
<comment type="similarity">
    <text evidence="6">Belongs to the peptidase M48 family.</text>
</comment>
<evidence type="ECO:0000256" key="1">
    <source>
        <dbReference type="ARBA" id="ARBA00022670"/>
    </source>
</evidence>
<evidence type="ECO:0000259" key="7">
    <source>
        <dbReference type="Pfam" id="PF01435"/>
    </source>
</evidence>
<dbReference type="CDD" id="cd07331">
    <property type="entry name" value="M48C_Oma1_like"/>
    <property type="match status" value="1"/>
</dbReference>
<keyword evidence="4 6" id="KW-0862">Zinc</keyword>
<sequence>MSGLAAGSLVVVTGCADNPQLGRQQLILVDDGQLSEMGVATWRSIRQQERVSRDGGLNRRIERIGSRIVSAAGLQDAYDWEYAVFENEQANAFALPGGKIGINTGLIDIASSDDEIAAVVGHEVAHVTSRHSAERVSQSMLSEMGVSLAQVGLGSAGVSPDLAGVLGAGVQMGVLLPYSRRHEYEADRLGLRYAARAGYDPRAALSFWEAMARQSQGGKPPEFLSTHPADANRIAALREELQALGY</sequence>
<organism evidence="8 9">
    <name type="scientific">Aquibaculum arenosum</name>
    <dbReference type="NCBI Taxonomy" id="3032591"/>
    <lineage>
        <taxon>Bacteria</taxon>
        <taxon>Pseudomonadati</taxon>
        <taxon>Pseudomonadota</taxon>
        <taxon>Alphaproteobacteria</taxon>
        <taxon>Rhodospirillales</taxon>
        <taxon>Rhodovibrionaceae</taxon>
        <taxon>Aquibaculum</taxon>
    </lineage>
</organism>
<keyword evidence="1 6" id="KW-0645">Protease</keyword>
<dbReference type="PANTHER" id="PTHR22726">
    <property type="entry name" value="METALLOENDOPEPTIDASE OMA1"/>
    <property type="match status" value="1"/>
</dbReference>
<keyword evidence="5 6" id="KW-0482">Metalloprotease</keyword>
<evidence type="ECO:0000256" key="6">
    <source>
        <dbReference type="RuleBase" id="RU003983"/>
    </source>
</evidence>
<evidence type="ECO:0000256" key="3">
    <source>
        <dbReference type="ARBA" id="ARBA00022801"/>
    </source>
</evidence>